<evidence type="ECO:0000256" key="1">
    <source>
        <dbReference type="SAM" id="Phobius"/>
    </source>
</evidence>
<evidence type="ECO:0000313" key="3">
    <source>
        <dbReference type="Proteomes" id="UP000476064"/>
    </source>
</evidence>
<feature type="transmembrane region" description="Helical" evidence="1">
    <location>
        <begin position="350"/>
        <end position="373"/>
    </location>
</feature>
<feature type="transmembrane region" description="Helical" evidence="1">
    <location>
        <begin position="12"/>
        <end position="30"/>
    </location>
</feature>
<dbReference type="EMBL" id="CP048209">
    <property type="protein sequence ID" value="QHT61514.1"/>
    <property type="molecule type" value="Genomic_DNA"/>
</dbReference>
<feature type="transmembrane region" description="Helical" evidence="1">
    <location>
        <begin position="36"/>
        <end position="57"/>
    </location>
</feature>
<feature type="transmembrane region" description="Helical" evidence="1">
    <location>
        <begin position="169"/>
        <end position="194"/>
    </location>
</feature>
<keyword evidence="1" id="KW-1133">Transmembrane helix</keyword>
<feature type="transmembrane region" description="Helical" evidence="1">
    <location>
        <begin position="214"/>
        <end position="235"/>
    </location>
</feature>
<dbReference type="Proteomes" id="UP000476064">
    <property type="component" value="Chromosome"/>
</dbReference>
<gene>
    <name evidence="2" type="ORF">GXP70_17105</name>
</gene>
<protein>
    <submittedName>
        <fullName evidence="2">DUF4173 domain-containing protein</fullName>
    </submittedName>
</protein>
<reference evidence="2 3" key="1">
    <citation type="submission" date="2020-01" db="EMBL/GenBank/DDBJ databases">
        <title>Paenibacillus sp. nov., isolated from tomato rhizosphere.</title>
        <authorList>
            <person name="Weon H.-Y."/>
            <person name="Lee S.A."/>
        </authorList>
    </citation>
    <scope>NUCLEOTIDE SEQUENCE [LARGE SCALE GENOMIC DNA]</scope>
    <source>
        <strain evidence="2 3">12200R-189</strain>
    </source>
</reference>
<dbReference type="AlphaFoldDB" id="A0A6C0G2H0"/>
<organism evidence="2 3">
    <name type="scientific">Paenibacillus lycopersici</name>
    <dbReference type="NCBI Taxonomy" id="2704462"/>
    <lineage>
        <taxon>Bacteria</taxon>
        <taxon>Bacillati</taxon>
        <taxon>Bacillota</taxon>
        <taxon>Bacilli</taxon>
        <taxon>Bacillales</taxon>
        <taxon>Paenibacillaceae</taxon>
        <taxon>Paenibacillus</taxon>
    </lineage>
</organism>
<proteinExistence type="predicted"/>
<sequence length="515" mass="56932">MRNPAPWQRRYENIALLSMLFGIVSQYLFVGNGFNVNVPLFVIAFYGLFFYAVRGRIGGFEQWRGQTRSGWLLSVPVALLSLTFALYDNAFFHRLNVIMLPALAAAQTVLLTRSSAKPWYRGGFYVDVLHLALLKPSAYIGIPFGLLNDRLLPKSEAGANTASGKLRRILFGLLLAAPLLGLVIGLLASADRIFNSLVWRIPRLLFHWNLFDGFIRIFVGALFAWYAFCYLWALLFNRSGDHRADGIGGGLQSRPVMSAEAKREPFALDPLTACTLLISINLVYVVFAIIQFSYLFGAARGLLPDDVAYAEYARQGFAQLIAAALINLILLLCGLHLVKRGERIGELVRKLSLSLLVGCTVIMLVSAFSRLSLYEQAYGYTQTRLLVHGFMVFLCFILAASLLRIWRERFSLAKTYIALGIAAYLAMNFANLDAIIAERNCDRYAASGEIDTAYLGTLSADALPALIKLQAGHPDAIEGLEEAIAGIRMGTAEGGSWPSWNLSKWRAGSTDIVDN</sequence>
<accession>A0A6C0G2H0</accession>
<evidence type="ECO:0000313" key="2">
    <source>
        <dbReference type="EMBL" id="QHT61514.1"/>
    </source>
</evidence>
<dbReference type="KEGG" id="plyc:GXP70_17105"/>
<keyword evidence="1" id="KW-0812">Transmembrane</keyword>
<feature type="transmembrane region" description="Helical" evidence="1">
    <location>
        <begin position="271"/>
        <end position="296"/>
    </location>
</feature>
<dbReference type="Pfam" id="PF13687">
    <property type="entry name" value="DUF4153"/>
    <property type="match status" value="1"/>
</dbReference>
<keyword evidence="1" id="KW-0472">Membrane</keyword>
<name>A0A6C0G2H0_9BACL</name>
<feature type="transmembrane region" description="Helical" evidence="1">
    <location>
        <begin position="385"/>
        <end position="403"/>
    </location>
</feature>
<dbReference type="InterPro" id="IPR025291">
    <property type="entry name" value="DUF4153"/>
</dbReference>
<keyword evidence="3" id="KW-1185">Reference proteome</keyword>
<feature type="transmembrane region" description="Helical" evidence="1">
    <location>
        <begin position="415"/>
        <end position="437"/>
    </location>
</feature>
<feature type="transmembrane region" description="Helical" evidence="1">
    <location>
        <begin position="316"/>
        <end position="338"/>
    </location>
</feature>
<dbReference type="RefSeq" id="WP_162357953.1">
    <property type="nucleotide sequence ID" value="NZ_CP048209.1"/>
</dbReference>
<feature type="transmembrane region" description="Helical" evidence="1">
    <location>
        <begin position="69"/>
        <end position="87"/>
    </location>
</feature>